<evidence type="ECO:0000256" key="7">
    <source>
        <dbReference type="ARBA" id="ARBA00022741"/>
    </source>
</evidence>
<evidence type="ECO:0000313" key="17">
    <source>
        <dbReference type="Proteomes" id="UP000005239"/>
    </source>
</evidence>
<dbReference type="Gene3D" id="3.30.420.40">
    <property type="match status" value="2"/>
</dbReference>
<evidence type="ECO:0000256" key="6">
    <source>
        <dbReference type="ARBA" id="ARBA00022692"/>
    </source>
</evidence>
<dbReference type="InterPro" id="IPR043129">
    <property type="entry name" value="ATPase_NBD"/>
</dbReference>
<keyword evidence="17" id="KW-1185">Reference proteome</keyword>
<proteinExistence type="inferred from homology"/>
<sequence length="941" mass="105755">MTDSGALLSDNVPECTVPEISDPRLYMAVGGTSLSVISLFCNSLIAIVLIRSSHTHFFFFALLAISDTFLSVMYGPVIAMEIIKDVFRELWLTRIFWSYMPSLLTACNISMTFSTFLIILATTERFMITIKSERLRWFRTHRGFLAGCALVLAVLLKGGMFWEFVMLPNEPCTGTLLEREIALTNLSLTVSYGKVFKFYVRNICTVLFPFIFLIFLNIYIVFTLRRQQRAAALFRFATSRHKIDTRTETATKGNRVLCLAMFLQLQVRSATRLTVLIVCSFLISNALNVAFTVMEFWDLDLLMATDYFKWYEYGTDFVSVMYIFVCATRLLMYVVCNEEIRNEVYKFLCGLSSYNRKGFRKQSNSTSKGTSELDSIALTIARRLIGSDLPETHTTNDEEANDSNVSLVLILHSSSTSEWFSRLFQQIKFNNVIYRKYQRKKMLIGAIDQGTSSSRFLVFEDNGDLVASHQIEVRQLFPHPGWVEMDPIELINTVTECIDMTCEKLRNFGISPSEIQSVGIANQRETTVVWDRDSGQPLCNAIVWLDTRTSQLAQEYIDKTDTKSKDSFKSVAGLPIHPYFSALKLRWLLDNVPAVRECRERGSLMFGTVDSWLMFKLTGVHCTDVTNASRTLLFDLATRSWSTELCNFFQIPTNILPEIRSSAEIYGHFIEGPLEGTPIAGCLGDQQAALVGHGCWSLGDAKTTYGTGTFMLCNTGEKAIVSKNGLLTTVAFQLGSESPMCFALEGSGSIGGNVVRFLRDNFKFIKEASEMEGICRTVEDTDGVFFVPCFTGLYTPQWDPTARGIIVGLTQCTTIAHICLAALRAVAFQCTEMLEAIEHDMENTTKINTLKADGGMTANTLFNELQAEIAGRKIETPRNTEISAWGAAIAAAIGARLISIADFGTRQAKFARFEPKGDSLVREVEMARWKDAVRRAQNWQK</sequence>
<comment type="subcellular location">
    <subcellularLocation>
        <location evidence="1">Membrane</location>
    </subcellularLocation>
</comment>
<dbReference type="CDD" id="cd14978">
    <property type="entry name" value="7tmA_FMRFamide_R-like"/>
    <property type="match status" value="1"/>
</dbReference>
<reference evidence="17" key="1">
    <citation type="journal article" date="2008" name="Nat. Genet.">
        <title>The Pristionchus pacificus genome provides a unique perspective on nematode lifestyle and parasitism.</title>
        <authorList>
            <person name="Dieterich C."/>
            <person name="Clifton S.W."/>
            <person name="Schuster L.N."/>
            <person name="Chinwalla A."/>
            <person name="Delehaunty K."/>
            <person name="Dinkelacker I."/>
            <person name="Fulton L."/>
            <person name="Fulton R."/>
            <person name="Godfrey J."/>
            <person name="Minx P."/>
            <person name="Mitreva M."/>
            <person name="Roeseler W."/>
            <person name="Tian H."/>
            <person name="Witte H."/>
            <person name="Yang S.P."/>
            <person name="Wilson R.K."/>
            <person name="Sommer R.J."/>
        </authorList>
    </citation>
    <scope>NUCLEOTIDE SEQUENCE [LARGE SCALE GENOMIC DNA]</scope>
    <source>
        <strain evidence="17">PS312</strain>
    </source>
</reference>
<name>A0A2A6CTH4_PRIPA</name>
<dbReference type="EC" id="2.7.1.30" evidence="4"/>
<dbReference type="AlphaFoldDB" id="A0A2A6CTH4"/>
<evidence type="ECO:0000256" key="12">
    <source>
        <dbReference type="ARBA" id="ARBA00023136"/>
    </source>
</evidence>
<dbReference type="GO" id="GO:0016020">
    <property type="term" value="C:membrane"/>
    <property type="evidence" value="ECO:0007669"/>
    <property type="project" value="UniProtKB-SubCell"/>
</dbReference>
<dbReference type="PROSITE" id="PS00933">
    <property type="entry name" value="FGGY_KINASES_1"/>
    <property type="match status" value="1"/>
</dbReference>
<dbReference type="InterPro" id="IPR018484">
    <property type="entry name" value="FGGY_N"/>
</dbReference>
<protein>
    <recommendedName>
        <fullName evidence="15">Probable glycerol kinase</fullName>
        <ecNumber evidence="4">2.7.1.30</ecNumber>
    </recommendedName>
    <alternativeName>
        <fullName evidence="13">ATP:glycerol 3-phosphotransferase</fullName>
    </alternativeName>
</protein>
<dbReference type="GO" id="GO:0046167">
    <property type="term" value="P:glycerol-3-phosphate biosynthetic process"/>
    <property type="evidence" value="ECO:0000318"/>
    <property type="project" value="GO_Central"/>
</dbReference>
<evidence type="ECO:0000313" key="16">
    <source>
        <dbReference type="EnsemblMetazoa" id="PPA16266.1"/>
    </source>
</evidence>
<reference evidence="16" key="2">
    <citation type="submission" date="2022-06" db="UniProtKB">
        <authorList>
            <consortium name="EnsemblMetazoa"/>
        </authorList>
    </citation>
    <scope>IDENTIFICATION</scope>
    <source>
        <strain evidence="16">PS312</strain>
    </source>
</reference>
<evidence type="ECO:0000256" key="13">
    <source>
        <dbReference type="ARBA" id="ARBA00043149"/>
    </source>
</evidence>
<dbReference type="GO" id="GO:0006071">
    <property type="term" value="P:glycerol metabolic process"/>
    <property type="evidence" value="ECO:0000318"/>
    <property type="project" value="GO_Central"/>
</dbReference>
<keyword evidence="8" id="KW-0418">Kinase</keyword>
<dbReference type="Pfam" id="PF02782">
    <property type="entry name" value="FGGY_C"/>
    <property type="match status" value="1"/>
</dbReference>
<dbReference type="Pfam" id="PF00370">
    <property type="entry name" value="FGGY_N"/>
    <property type="match status" value="1"/>
</dbReference>
<dbReference type="PANTHER" id="PTHR10196:SF69">
    <property type="entry name" value="GLYCEROL KINASE"/>
    <property type="match status" value="1"/>
</dbReference>
<dbReference type="SUPFAM" id="SSF53067">
    <property type="entry name" value="Actin-like ATPase domain"/>
    <property type="match status" value="2"/>
</dbReference>
<evidence type="ECO:0000256" key="1">
    <source>
        <dbReference type="ARBA" id="ARBA00004370"/>
    </source>
</evidence>
<dbReference type="InterPro" id="IPR017452">
    <property type="entry name" value="GPCR_Rhodpsn_7TM"/>
</dbReference>
<dbReference type="EnsemblMetazoa" id="PPA16266.1">
    <property type="protein sequence ID" value="PPA16266.1"/>
    <property type="gene ID" value="WBGene00105820"/>
</dbReference>
<evidence type="ECO:0000256" key="11">
    <source>
        <dbReference type="ARBA" id="ARBA00022989"/>
    </source>
</evidence>
<keyword evidence="12" id="KW-0472">Membrane</keyword>
<evidence type="ECO:0000256" key="9">
    <source>
        <dbReference type="ARBA" id="ARBA00022798"/>
    </source>
</evidence>
<keyword evidence="7" id="KW-0547">Nucleotide-binding</keyword>
<keyword evidence="11" id="KW-1133">Transmembrane helix</keyword>
<dbReference type="PROSITE" id="PS50262">
    <property type="entry name" value="G_PROTEIN_RECEP_F1_2"/>
    <property type="match status" value="1"/>
</dbReference>
<dbReference type="PANTHER" id="PTHR10196">
    <property type="entry name" value="SUGAR KINASE"/>
    <property type="match status" value="1"/>
</dbReference>
<evidence type="ECO:0000256" key="3">
    <source>
        <dbReference type="ARBA" id="ARBA00009156"/>
    </source>
</evidence>
<organism evidence="16 17">
    <name type="scientific">Pristionchus pacificus</name>
    <name type="common">Parasitic nematode worm</name>
    <dbReference type="NCBI Taxonomy" id="54126"/>
    <lineage>
        <taxon>Eukaryota</taxon>
        <taxon>Metazoa</taxon>
        <taxon>Ecdysozoa</taxon>
        <taxon>Nematoda</taxon>
        <taxon>Chromadorea</taxon>
        <taxon>Rhabditida</taxon>
        <taxon>Rhabditina</taxon>
        <taxon>Diplogasteromorpha</taxon>
        <taxon>Diplogasteroidea</taxon>
        <taxon>Neodiplogasteridae</taxon>
        <taxon>Pristionchus</taxon>
    </lineage>
</organism>
<dbReference type="GO" id="GO:0005739">
    <property type="term" value="C:mitochondrion"/>
    <property type="evidence" value="ECO:0000318"/>
    <property type="project" value="GO_Central"/>
</dbReference>
<comment type="similarity">
    <text evidence="3">Belongs to the FGGY kinase family.</text>
</comment>
<dbReference type="InterPro" id="IPR042018">
    <property type="entry name" value="GK1-3_metazoan-type"/>
</dbReference>
<accession>A0A2A6CTH4</accession>
<dbReference type="Proteomes" id="UP000005239">
    <property type="component" value="Unassembled WGS sequence"/>
</dbReference>
<keyword evidence="5" id="KW-0808">Transferase</keyword>
<dbReference type="NCBIfam" id="NF000756">
    <property type="entry name" value="PRK00047.1"/>
    <property type="match status" value="1"/>
</dbReference>
<evidence type="ECO:0000256" key="14">
    <source>
        <dbReference type="ARBA" id="ARBA00052101"/>
    </source>
</evidence>
<dbReference type="InterPro" id="IPR005999">
    <property type="entry name" value="Glycerol_kin"/>
</dbReference>
<gene>
    <name evidence="16" type="primary">WBGene00105820</name>
</gene>
<dbReference type="SUPFAM" id="SSF81321">
    <property type="entry name" value="Family A G protein-coupled receptor-like"/>
    <property type="match status" value="1"/>
</dbReference>
<dbReference type="CDD" id="cd07792">
    <property type="entry name" value="ASKHA_NBD_FGGY_GK1-3-like"/>
    <property type="match status" value="1"/>
</dbReference>
<comment type="catalytic activity">
    <reaction evidence="14">
        <text>glycerol + ATP = sn-glycerol 3-phosphate + ADP + H(+)</text>
        <dbReference type="Rhea" id="RHEA:21644"/>
        <dbReference type="ChEBI" id="CHEBI:15378"/>
        <dbReference type="ChEBI" id="CHEBI:17754"/>
        <dbReference type="ChEBI" id="CHEBI:30616"/>
        <dbReference type="ChEBI" id="CHEBI:57597"/>
        <dbReference type="ChEBI" id="CHEBI:456216"/>
        <dbReference type="EC" id="2.7.1.30"/>
    </reaction>
</comment>
<keyword evidence="6" id="KW-0812">Transmembrane</keyword>
<evidence type="ECO:0000256" key="15">
    <source>
        <dbReference type="ARBA" id="ARBA00071571"/>
    </source>
</evidence>
<accession>A0A8R1YDV5</accession>
<dbReference type="FunFam" id="3.30.420.40:FF:000177">
    <property type="entry name" value="Glycerol kinase"/>
    <property type="match status" value="1"/>
</dbReference>
<dbReference type="GO" id="GO:0019563">
    <property type="term" value="P:glycerol catabolic process"/>
    <property type="evidence" value="ECO:0007669"/>
    <property type="project" value="UniProtKB-UniPathway"/>
</dbReference>
<dbReference type="NCBIfam" id="TIGR01311">
    <property type="entry name" value="glycerol_kin"/>
    <property type="match status" value="1"/>
</dbReference>
<dbReference type="GO" id="GO:0006641">
    <property type="term" value="P:triglyceride metabolic process"/>
    <property type="evidence" value="ECO:0000318"/>
    <property type="project" value="GO_Central"/>
</dbReference>
<keyword evidence="10" id="KW-0067">ATP-binding</keyword>
<evidence type="ECO:0000256" key="8">
    <source>
        <dbReference type="ARBA" id="ARBA00022777"/>
    </source>
</evidence>
<dbReference type="Gene3D" id="1.20.1070.10">
    <property type="entry name" value="Rhodopsin 7-helix transmembrane proteins"/>
    <property type="match status" value="1"/>
</dbReference>
<dbReference type="FunFam" id="3.30.420.40:FF:000108">
    <property type="entry name" value="Glycerol kinase, glycosomal"/>
    <property type="match status" value="1"/>
</dbReference>
<dbReference type="InterPro" id="IPR018483">
    <property type="entry name" value="Carb_kinase_FGGY_CS"/>
</dbReference>
<evidence type="ECO:0000256" key="4">
    <source>
        <dbReference type="ARBA" id="ARBA00012099"/>
    </source>
</evidence>
<evidence type="ECO:0000256" key="5">
    <source>
        <dbReference type="ARBA" id="ARBA00022679"/>
    </source>
</evidence>
<dbReference type="GO" id="GO:0004370">
    <property type="term" value="F:glycerol kinase activity"/>
    <property type="evidence" value="ECO:0000318"/>
    <property type="project" value="GO_Central"/>
</dbReference>
<dbReference type="InterPro" id="IPR018485">
    <property type="entry name" value="FGGY_C"/>
</dbReference>
<keyword evidence="9" id="KW-0319">Glycerol metabolism</keyword>
<dbReference type="GO" id="GO:0005524">
    <property type="term" value="F:ATP binding"/>
    <property type="evidence" value="ECO:0007669"/>
    <property type="project" value="UniProtKB-KW"/>
</dbReference>
<evidence type="ECO:0000256" key="10">
    <source>
        <dbReference type="ARBA" id="ARBA00022840"/>
    </source>
</evidence>
<comment type="pathway">
    <text evidence="2">Polyol metabolism; glycerol degradation via glycerol kinase pathway; sn-glycerol 3-phosphate from glycerol: step 1/1.</text>
</comment>
<evidence type="ECO:0000256" key="2">
    <source>
        <dbReference type="ARBA" id="ARBA00005190"/>
    </source>
</evidence>